<comment type="caution">
    <text evidence="1">The sequence shown here is derived from an EMBL/GenBank/DDBJ whole genome shotgun (WGS) entry which is preliminary data.</text>
</comment>
<dbReference type="PANTHER" id="PTHR45958:SF4">
    <property type="entry name" value="U-BOX DOMAIN-CONTAINING PROTEIN 42-RELATED"/>
    <property type="match status" value="1"/>
</dbReference>
<organism evidence="1 2">
    <name type="scientific">Cynara cardunculus var. scolymus</name>
    <name type="common">Globe artichoke</name>
    <name type="synonym">Cynara scolymus</name>
    <dbReference type="NCBI Taxonomy" id="59895"/>
    <lineage>
        <taxon>Eukaryota</taxon>
        <taxon>Viridiplantae</taxon>
        <taxon>Streptophyta</taxon>
        <taxon>Embryophyta</taxon>
        <taxon>Tracheophyta</taxon>
        <taxon>Spermatophyta</taxon>
        <taxon>Magnoliopsida</taxon>
        <taxon>eudicotyledons</taxon>
        <taxon>Gunneridae</taxon>
        <taxon>Pentapetalae</taxon>
        <taxon>asterids</taxon>
        <taxon>campanulids</taxon>
        <taxon>Asterales</taxon>
        <taxon>Asteraceae</taxon>
        <taxon>Carduoideae</taxon>
        <taxon>Cardueae</taxon>
        <taxon>Carduinae</taxon>
        <taxon>Cynara</taxon>
    </lineage>
</organism>
<protein>
    <recommendedName>
        <fullName evidence="3">Armadillo-like helical</fullName>
    </recommendedName>
</protein>
<dbReference type="PANTHER" id="PTHR45958">
    <property type="entry name" value="RING-TYPE E3 UBIQUITIN TRANSFERASE"/>
    <property type="match status" value="1"/>
</dbReference>
<dbReference type="EMBL" id="LEKV01001880">
    <property type="protein sequence ID" value="KVI05306.1"/>
    <property type="molecule type" value="Genomic_DNA"/>
</dbReference>
<evidence type="ECO:0008006" key="3">
    <source>
        <dbReference type="Google" id="ProtNLM"/>
    </source>
</evidence>
<accession>A0A103YA35</accession>
<dbReference type="AlphaFoldDB" id="A0A103YA35"/>
<gene>
    <name evidence="1" type="ORF">Ccrd_016373</name>
</gene>
<dbReference type="STRING" id="59895.A0A103YA35"/>
<dbReference type="InterPro" id="IPR052608">
    <property type="entry name" value="U-box_domain_protein"/>
</dbReference>
<name>A0A103YA35_CYNCS</name>
<dbReference type="Proteomes" id="UP000243975">
    <property type="component" value="Unassembled WGS sequence"/>
</dbReference>
<proteinExistence type="predicted"/>
<dbReference type="Gramene" id="KVI05306">
    <property type="protein sequence ID" value="KVI05306"/>
    <property type="gene ID" value="Ccrd_016373"/>
</dbReference>
<reference evidence="1 2" key="1">
    <citation type="journal article" date="2016" name="Sci. Rep.">
        <title>The genome sequence of the outbreeding globe artichoke constructed de novo incorporating a phase-aware low-pass sequencing strategy of F1 progeny.</title>
        <authorList>
            <person name="Scaglione D."/>
            <person name="Reyes-Chin-Wo S."/>
            <person name="Acquadro A."/>
            <person name="Froenicke L."/>
            <person name="Portis E."/>
            <person name="Beitel C."/>
            <person name="Tirone M."/>
            <person name="Mauro R."/>
            <person name="Lo Monaco A."/>
            <person name="Mauromicale G."/>
            <person name="Faccioli P."/>
            <person name="Cattivelli L."/>
            <person name="Rieseberg L."/>
            <person name="Michelmore R."/>
            <person name="Lanteri S."/>
        </authorList>
    </citation>
    <scope>NUCLEOTIDE SEQUENCE [LARGE SCALE GENOMIC DNA]</scope>
    <source>
        <strain evidence="1">2C</strain>
    </source>
</reference>
<keyword evidence="2" id="KW-1185">Reference proteome</keyword>
<sequence>MKVDLDTGVGILIQEKAIHHVLNVVKEHKDESVWQKSFWILEKLLGKGEDNSISEISQDRFLGATLINVMHHGHGDIRLMAENT</sequence>
<evidence type="ECO:0000313" key="2">
    <source>
        <dbReference type="Proteomes" id="UP000243975"/>
    </source>
</evidence>
<evidence type="ECO:0000313" key="1">
    <source>
        <dbReference type="EMBL" id="KVI05306.1"/>
    </source>
</evidence>